<dbReference type="Pfam" id="PF00076">
    <property type="entry name" value="RRM_1"/>
    <property type="match status" value="1"/>
</dbReference>
<keyword evidence="8" id="KW-1185">Reference proteome</keyword>
<evidence type="ECO:0000256" key="2">
    <source>
        <dbReference type="ARBA" id="ARBA00022884"/>
    </source>
</evidence>
<protein>
    <recommendedName>
        <fullName evidence="6">RRM domain-containing protein</fullName>
    </recommendedName>
</protein>
<dbReference type="InterPro" id="IPR035979">
    <property type="entry name" value="RBD_domain_sf"/>
</dbReference>
<dbReference type="Gene3D" id="3.30.70.330">
    <property type="match status" value="2"/>
</dbReference>
<dbReference type="CDD" id="cd12230">
    <property type="entry name" value="RRM1_U2AF65"/>
    <property type="match status" value="1"/>
</dbReference>
<gene>
    <name evidence="7" type="ORF">PPERSA_04577</name>
</gene>
<feature type="domain" description="RRM" evidence="6">
    <location>
        <begin position="119"/>
        <end position="201"/>
    </location>
</feature>
<feature type="domain" description="RRM" evidence="6">
    <location>
        <begin position="239"/>
        <end position="319"/>
    </location>
</feature>
<name>A0A0V0QEE4_PSEPJ</name>
<dbReference type="OrthoDB" id="311388at2759"/>
<dbReference type="GO" id="GO:0006397">
    <property type="term" value="P:mRNA processing"/>
    <property type="evidence" value="ECO:0007669"/>
    <property type="project" value="UniProtKB-KW"/>
</dbReference>
<dbReference type="PANTHER" id="PTHR23139">
    <property type="entry name" value="RNA-BINDING PROTEIN"/>
    <property type="match status" value="1"/>
</dbReference>
<keyword evidence="3" id="KW-0508">mRNA splicing</keyword>
<feature type="region of interest" description="Disordered" evidence="5">
    <location>
        <begin position="1"/>
        <end position="66"/>
    </location>
</feature>
<sequence>MHNNQQYQQGNMNQNQNQNQNPNQNPNQNLNQSSRGGINQQQQPFQNNFRGNMMKAGGQSFQQNNNPKQFQKFQGGFPANNQDDMHFDHNNISHNLKNEHVGQAGEIEPHLQFNYRHARRLYIGNIPELINQEYLTEWLYRSMEACGGLLEDGNPIQKMNIDSKSKYAFVELRSIEETSALVQLDGLILWNRALRIRRPTEYDKFPKVIGTRPVPQLDISLLEGIGIVIIPTQVEDSTNKIFLANLPNNLDEFTILENLKLREHGELKAFHLVKDNNTNESKGYAFLEYKDPSVTDLVIKSLNECQFCNRTLTCKRAIGDGPQNKGSGRGLQGNKGIKKQFGGQGRKFGGNQQQQNNNFGQDLQQNEDQNYNQNQNQIQNQQQQQQQFNSQSEQNQSQQSFQDQQQQQQQQPAQEV</sequence>
<dbReference type="GO" id="GO:0003723">
    <property type="term" value="F:RNA binding"/>
    <property type="evidence" value="ECO:0007669"/>
    <property type="project" value="UniProtKB-UniRule"/>
</dbReference>
<dbReference type="EMBL" id="LDAU01000185">
    <property type="protein sequence ID" value="KRX00556.1"/>
    <property type="molecule type" value="Genomic_DNA"/>
</dbReference>
<feature type="compositionally biased region" description="Low complexity" evidence="5">
    <location>
        <begin position="349"/>
        <end position="416"/>
    </location>
</feature>
<evidence type="ECO:0000256" key="4">
    <source>
        <dbReference type="PROSITE-ProRule" id="PRU00176"/>
    </source>
</evidence>
<dbReference type="InterPro" id="IPR012677">
    <property type="entry name" value="Nucleotide-bd_a/b_plait_sf"/>
</dbReference>
<feature type="compositionally biased region" description="Low complexity" evidence="5">
    <location>
        <begin position="39"/>
        <end position="49"/>
    </location>
</feature>
<dbReference type="PROSITE" id="PS50102">
    <property type="entry name" value="RRM"/>
    <property type="match status" value="2"/>
</dbReference>
<feature type="region of interest" description="Disordered" evidence="5">
    <location>
        <begin position="318"/>
        <end position="416"/>
    </location>
</feature>
<dbReference type="AlphaFoldDB" id="A0A0V0QEE4"/>
<evidence type="ECO:0000256" key="3">
    <source>
        <dbReference type="ARBA" id="ARBA00023187"/>
    </source>
</evidence>
<organism evidence="7 8">
    <name type="scientific">Pseudocohnilembus persalinus</name>
    <name type="common">Ciliate</name>
    <dbReference type="NCBI Taxonomy" id="266149"/>
    <lineage>
        <taxon>Eukaryota</taxon>
        <taxon>Sar</taxon>
        <taxon>Alveolata</taxon>
        <taxon>Ciliophora</taxon>
        <taxon>Intramacronucleata</taxon>
        <taxon>Oligohymenophorea</taxon>
        <taxon>Scuticociliatia</taxon>
        <taxon>Philasterida</taxon>
        <taxon>Pseudocohnilembidae</taxon>
        <taxon>Pseudocohnilembus</taxon>
    </lineage>
</organism>
<dbReference type="SMART" id="SM00360">
    <property type="entry name" value="RRM"/>
    <property type="match status" value="2"/>
</dbReference>
<dbReference type="InParanoid" id="A0A0V0QEE4"/>
<evidence type="ECO:0000313" key="7">
    <source>
        <dbReference type="EMBL" id="KRX00556.1"/>
    </source>
</evidence>
<dbReference type="GO" id="GO:0008380">
    <property type="term" value="P:RNA splicing"/>
    <property type="evidence" value="ECO:0007669"/>
    <property type="project" value="UniProtKB-KW"/>
</dbReference>
<dbReference type="InterPro" id="IPR000504">
    <property type="entry name" value="RRM_dom"/>
</dbReference>
<proteinExistence type="predicted"/>
<comment type="caution">
    <text evidence="7">The sequence shown here is derived from an EMBL/GenBank/DDBJ whole genome shotgun (WGS) entry which is preliminary data.</text>
</comment>
<accession>A0A0V0QEE4</accession>
<dbReference type="SUPFAM" id="SSF54928">
    <property type="entry name" value="RNA-binding domain, RBD"/>
    <property type="match status" value="2"/>
</dbReference>
<evidence type="ECO:0000313" key="8">
    <source>
        <dbReference type="Proteomes" id="UP000054937"/>
    </source>
</evidence>
<evidence type="ECO:0000256" key="5">
    <source>
        <dbReference type="SAM" id="MobiDB-lite"/>
    </source>
</evidence>
<dbReference type="Proteomes" id="UP000054937">
    <property type="component" value="Unassembled WGS sequence"/>
</dbReference>
<evidence type="ECO:0000259" key="6">
    <source>
        <dbReference type="PROSITE" id="PS50102"/>
    </source>
</evidence>
<evidence type="ECO:0000256" key="1">
    <source>
        <dbReference type="ARBA" id="ARBA00022664"/>
    </source>
</evidence>
<keyword evidence="1" id="KW-0507">mRNA processing</keyword>
<feature type="compositionally biased region" description="Low complexity" evidence="5">
    <location>
        <begin position="1"/>
        <end position="32"/>
    </location>
</feature>
<keyword evidence="2 4" id="KW-0694">RNA-binding</keyword>
<reference evidence="7 8" key="1">
    <citation type="journal article" date="2015" name="Sci. Rep.">
        <title>Genome of the facultative scuticociliatosis pathogen Pseudocohnilembus persalinus provides insight into its virulence through horizontal gene transfer.</title>
        <authorList>
            <person name="Xiong J."/>
            <person name="Wang G."/>
            <person name="Cheng J."/>
            <person name="Tian M."/>
            <person name="Pan X."/>
            <person name="Warren A."/>
            <person name="Jiang C."/>
            <person name="Yuan D."/>
            <person name="Miao W."/>
        </authorList>
    </citation>
    <scope>NUCLEOTIDE SEQUENCE [LARGE SCALE GENOMIC DNA]</scope>
    <source>
        <strain evidence="7">36N120E</strain>
    </source>
</reference>